<protein>
    <submittedName>
        <fullName evidence="3">Uncharacterized protein</fullName>
    </submittedName>
</protein>
<reference evidence="4 5" key="1">
    <citation type="submission" date="2018-07" db="EMBL/GenBank/DDBJ databases">
        <title>Genome sequencing of oomycete isolates from Chile give support for New Zealand origin for Phytophthora kernoviae and make available the first Nothophytophthora sp. genome.</title>
        <authorList>
            <person name="Studholme D.J."/>
            <person name="Sanfuentes E."/>
            <person name="Panda P."/>
            <person name="Hill R."/>
            <person name="Sambles C."/>
            <person name="Grant M."/>
            <person name="Williams N.M."/>
            <person name="Mcdougal R.L."/>
        </authorList>
    </citation>
    <scope>NUCLEOTIDE SEQUENCE [LARGE SCALE GENOMIC DNA]</scope>
    <source>
        <strain evidence="3">Chile6</strain>
        <strain evidence="2">Chile7</strain>
    </source>
</reference>
<evidence type="ECO:0000313" key="5">
    <source>
        <dbReference type="Proteomes" id="UP000284657"/>
    </source>
</evidence>
<dbReference type="OrthoDB" id="162059at2759"/>
<evidence type="ECO:0000313" key="2">
    <source>
        <dbReference type="EMBL" id="RLN44182.1"/>
    </source>
</evidence>
<feature type="compositionally biased region" description="Basic and acidic residues" evidence="1">
    <location>
        <begin position="92"/>
        <end position="107"/>
    </location>
</feature>
<sequence length="456" mass="51640">MATLNSADDLPSPLELTALPPLSPTMERAFSEAFADMSELEKSEKQAAVVKLEPSEEPQYVGSDDEASTVRVPTATSPSPAAMASASHNQQKHQDEIRRMNPSDKKAATAAAAATATSYKDPAEAKRARRSAIEKKSRQRRQSVLRRMRDEVKQLENVYAEMAKRRDGGTSQWRSPVVFDPHMSQRFSSGGMSPSVEGLQRKYSELSLIAHALEEDQSTLQNLLQTHEYFQQTVGVLYDQKQAEDKDIWDSGVPPSSSFAAKFRQHSMAECYAIVRESCEHIQRFGEGEHYETTGANIMGWTDKRKYDEGSLALQYAFTKCFPLEDPEQLLMRTWDTFANGDKMEYMSFDSSVNTRFEVVFRLQTPTGYTLCMRTIPASEITDAMEPHEYFYDVFHWTHFNRLYDEYGNPAGCELVASGSIADQNQLKSTYWLFELVCAILRWENACVAPLFLKHI</sequence>
<dbReference type="EMBL" id="MBAD02002814">
    <property type="protein sequence ID" value="RLN44182.1"/>
    <property type="molecule type" value="Genomic_DNA"/>
</dbReference>
<feature type="compositionally biased region" description="Basic and acidic residues" evidence="1">
    <location>
        <begin position="121"/>
        <end position="136"/>
    </location>
</feature>
<organism evidence="3 4">
    <name type="scientific">Phytophthora kernoviae</name>
    <dbReference type="NCBI Taxonomy" id="325452"/>
    <lineage>
        <taxon>Eukaryota</taxon>
        <taxon>Sar</taxon>
        <taxon>Stramenopiles</taxon>
        <taxon>Oomycota</taxon>
        <taxon>Peronosporomycetes</taxon>
        <taxon>Peronosporales</taxon>
        <taxon>Peronosporaceae</taxon>
        <taxon>Phytophthora</taxon>
    </lineage>
</organism>
<feature type="region of interest" description="Disordered" evidence="1">
    <location>
        <begin position="1"/>
        <end position="144"/>
    </location>
</feature>
<dbReference type="Proteomes" id="UP000284657">
    <property type="component" value="Unassembled WGS sequence"/>
</dbReference>
<dbReference type="Proteomes" id="UP000277300">
    <property type="component" value="Unassembled WGS sequence"/>
</dbReference>
<evidence type="ECO:0000313" key="4">
    <source>
        <dbReference type="Proteomes" id="UP000277300"/>
    </source>
</evidence>
<evidence type="ECO:0000313" key="3">
    <source>
        <dbReference type="EMBL" id="RLN62825.1"/>
    </source>
</evidence>
<proteinExistence type="predicted"/>
<dbReference type="EMBL" id="MBDO02000111">
    <property type="protein sequence ID" value="RLN62825.1"/>
    <property type="molecule type" value="Genomic_DNA"/>
</dbReference>
<gene>
    <name evidence="2" type="ORF">BBJ29_003221</name>
    <name evidence="3" type="ORF">BBP00_00004520</name>
</gene>
<feature type="compositionally biased region" description="Low complexity" evidence="1">
    <location>
        <begin position="108"/>
        <end position="117"/>
    </location>
</feature>
<feature type="compositionally biased region" description="Low complexity" evidence="1">
    <location>
        <begin position="73"/>
        <end position="87"/>
    </location>
</feature>
<dbReference type="AlphaFoldDB" id="A0A3F2RT11"/>
<accession>A0A3F2RT11</accession>
<evidence type="ECO:0000256" key="1">
    <source>
        <dbReference type="SAM" id="MobiDB-lite"/>
    </source>
</evidence>
<comment type="caution">
    <text evidence="3">The sequence shown here is derived from an EMBL/GenBank/DDBJ whole genome shotgun (WGS) entry which is preliminary data.</text>
</comment>
<name>A0A3F2RT11_9STRA</name>